<organism evidence="1 2">
    <name type="scientific">Rhodanobacter hydrolyticus</name>
    <dbReference type="NCBI Taxonomy" id="2250595"/>
    <lineage>
        <taxon>Bacteria</taxon>
        <taxon>Pseudomonadati</taxon>
        <taxon>Pseudomonadota</taxon>
        <taxon>Gammaproteobacteria</taxon>
        <taxon>Lysobacterales</taxon>
        <taxon>Rhodanobacteraceae</taxon>
        <taxon>Rhodanobacter</taxon>
    </lineage>
</organism>
<protein>
    <submittedName>
        <fullName evidence="1">Uncharacterized protein</fullName>
    </submittedName>
</protein>
<reference evidence="1 2" key="1">
    <citation type="submission" date="2020-10" db="EMBL/GenBank/DDBJ databases">
        <title>Phylogeny of dyella-like bacteria.</title>
        <authorList>
            <person name="Fu J."/>
        </authorList>
    </citation>
    <scope>NUCLEOTIDE SEQUENCE [LARGE SCALE GENOMIC DNA]</scope>
    <source>
        <strain evidence="1 2">KACC 19113</strain>
    </source>
</reference>
<comment type="caution">
    <text evidence="1">The sequence shown here is derived from an EMBL/GenBank/DDBJ whole genome shotgun (WGS) entry which is preliminary data.</text>
</comment>
<accession>A0ABW8J279</accession>
<gene>
    <name evidence="1" type="ORF">ISP25_04960</name>
</gene>
<evidence type="ECO:0000313" key="2">
    <source>
        <dbReference type="Proteomes" id="UP001620339"/>
    </source>
</evidence>
<dbReference type="EMBL" id="JADIKK010000008">
    <property type="protein sequence ID" value="MFK2876418.1"/>
    <property type="molecule type" value="Genomic_DNA"/>
</dbReference>
<dbReference type="RefSeq" id="WP_404612163.1">
    <property type="nucleotide sequence ID" value="NZ_JADIKK010000008.1"/>
</dbReference>
<proteinExistence type="predicted"/>
<evidence type="ECO:0000313" key="1">
    <source>
        <dbReference type="EMBL" id="MFK2876418.1"/>
    </source>
</evidence>
<name>A0ABW8J279_9GAMM</name>
<sequence length="379" mass="40870">MKSLVRRLLAVLLLALPLSCLSQVRIYLGAPPPKPMTLVPGLYANAGQGAMAGGQEPRAFAVRITRVDGDQFSGTLEVVRLDENGALVRLSSKLTGTMGNAGIAATPGKIVINSTAPLTVQLQDEPLRSSMTEMTGNMRADGFRLSWKTPDRQMGADKLGTFAALVTASEDEYGQVIDRYREMAADKAQLMAFQASSADLVERELKAYMQETDQLLEAPPVAGSQDDVVAKAAALYKKERALLEGHPPSDEEAAPKGARLMAMQIDAYWSQVAYINARQREVSRYWLGRGASISQLIWYSPCVSGTLPTSLEYAASPACGGLATAYDTVQRRMREVSSALGNATAAETSMECLWHAAHQALRPAVLAIPDYCKRSLATL</sequence>
<dbReference type="Proteomes" id="UP001620339">
    <property type="component" value="Unassembled WGS sequence"/>
</dbReference>
<keyword evidence="2" id="KW-1185">Reference proteome</keyword>